<organism evidence="1 2">
    <name type="scientific">Phlebiopsis gigantea (strain 11061_1 CR5-6)</name>
    <name type="common">White-rot fungus</name>
    <name type="synonym">Peniophora gigantea</name>
    <dbReference type="NCBI Taxonomy" id="745531"/>
    <lineage>
        <taxon>Eukaryota</taxon>
        <taxon>Fungi</taxon>
        <taxon>Dikarya</taxon>
        <taxon>Basidiomycota</taxon>
        <taxon>Agaricomycotina</taxon>
        <taxon>Agaricomycetes</taxon>
        <taxon>Polyporales</taxon>
        <taxon>Phanerochaetaceae</taxon>
        <taxon>Phlebiopsis</taxon>
    </lineage>
</organism>
<name>A0A0C3P8X5_PHLG1</name>
<proteinExistence type="predicted"/>
<dbReference type="Proteomes" id="UP000053257">
    <property type="component" value="Unassembled WGS sequence"/>
</dbReference>
<dbReference type="AlphaFoldDB" id="A0A0C3P8X5"/>
<evidence type="ECO:0000313" key="2">
    <source>
        <dbReference type="Proteomes" id="UP000053257"/>
    </source>
</evidence>
<feature type="non-terminal residue" evidence="1">
    <location>
        <position position="1"/>
    </location>
</feature>
<evidence type="ECO:0000313" key="1">
    <source>
        <dbReference type="EMBL" id="KIP01098.1"/>
    </source>
</evidence>
<dbReference type="EMBL" id="KN840940">
    <property type="protein sequence ID" value="KIP01098.1"/>
    <property type="molecule type" value="Genomic_DNA"/>
</dbReference>
<protein>
    <submittedName>
        <fullName evidence="1">Uncharacterized protein</fullName>
    </submittedName>
</protein>
<gene>
    <name evidence="1" type="ORF">PHLGIDRAFT_17451</name>
</gene>
<accession>A0A0C3P8X5</accession>
<sequence>LTGELPPIPETQAGGQADPLVLENSVELVTGKHSPATPIPTPYMPPELIIAFLTHADTSSPTGRRAIALCRKVCRHWSQLLHPLAFQDAVISFTNHPAFSPFESRDYDEWCSTTRTSLEAYILPLSHTCDSKVVKRLTLKGHNTNKRSIYPIPGLLSVCVLRSLIEHLPQLEDLYLYGLAIYPCRHGVGCLHLLERPVAKFLKSLCLDGVDVFKGEKDPDVPEVPARSDPFGLIQSLNPCLLRLQGVEIALTWWSDEVEVPIQLRSLDYTGSNIVSYFERFTGLDNLRVGRLQSHEVRNLQRIIRAAANTLKTVIVDGRSWEFYSGATEVDIGIRACKVLGNVTFSVDLDISTPHHRQETTLDHIWDALGSLVAQLPACTRNLRIHINICGQKSFSFSTLVVASQRRWERLMSRLKYSHVNVHLYLSGTGPDGGWRSILGDGQFGYVTVMDTVSAALESCKISMLRRRRDSEELIDGTEWTSIAIYIWAKNSGAGGRNTSHEKEVGTVQTVNRFRI</sequence>
<keyword evidence="2" id="KW-1185">Reference proteome</keyword>
<reference evidence="1 2" key="1">
    <citation type="journal article" date="2014" name="PLoS Genet.">
        <title>Analysis of the Phlebiopsis gigantea genome, transcriptome and secretome provides insight into its pioneer colonization strategies of wood.</title>
        <authorList>
            <person name="Hori C."/>
            <person name="Ishida T."/>
            <person name="Igarashi K."/>
            <person name="Samejima M."/>
            <person name="Suzuki H."/>
            <person name="Master E."/>
            <person name="Ferreira P."/>
            <person name="Ruiz-Duenas F.J."/>
            <person name="Held B."/>
            <person name="Canessa P."/>
            <person name="Larrondo L.F."/>
            <person name="Schmoll M."/>
            <person name="Druzhinina I.S."/>
            <person name="Kubicek C.P."/>
            <person name="Gaskell J.A."/>
            <person name="Kersten P."/>
            <person name="St John F."/>
            <person name="Glasner J."/>
            <person name="Sabat G."/>
            <person name="Splinter BonDurant S."/>
            <person name="Syed K."/>
            <person name="Yadav J."/>
            <person name="Mgbeahuruike A.C."/>
            <person name="Kovalchuk A."/>
            <person name="Asiegbu F.O."/>
            <person name="Lackner G."/>
            <person name="Hoffmeister D."/>
            <person name="Rencoret J."/>
            <person name="Gutierrez A."/>
            <person name="Sun H."/>
            <person name="Lindquist E."/>
            <person name="Barry K."/>
            <person name="Riley R."/>
            <person name="Grigoriev I.V."/>
            <person name="Henrissat B."/>
            <person name="Kues U."/>
            <person name="Berka R.M."/>
            <person name="Martinez A.T."/>
            <person name="Covert S.F."/>
            <person name="Blanchette R.A."/>
            <person name="Cullen D."/>
        </authorList>
    </citation>
    <scope>NUCLEOTIDE SEQUENCE [LARGE SCALE GENOMIC DNA]</scope>
    <source>
        <strain evidence="1 2">11061_1 CR5-6</strain>
    </source>
</reference>
<dbReference type="HOGENOM" id="CLU_527961_0_0_1"/>